<dbReference type="AlphaFoldDB" id="A0A4P8EDH5"/>
<evidence type="ECO:0000259" key="2">
    <source>
        <dbReference type="Pfam" id="PF09832"/>
    </source>
</evidence>
<feature type="domain" description="DUF2059" evidence="2">
    <location>
        <begin position="108"/>
        <end position="149"/>
    </location>
</feature>
<evidence type="ECO:0000313" key="3">
    <source>
        <dbReference type="EMBL" id="QCO55010.1"/>
    </source>
</evidence>
<gene>
    <name evidence="3" type="ORF">EOK75_03935</name>
</gene>
<feature type="signal peptide" evidence="1">
    <location>
        <begin position="1"/>
        <end position="27"/>
    </location>
</feature>
<protein>
    <submittedName>
        <fullName evidence="3">DUF2059 domain-containing protein</fullName>
    </submittedName>
</protein>
<sequence>MRSASHFLCCVAVACCFGVAPVGQGMAGPLHPVQQTADSMTDLMDVLQIDAVLDVMRLEGLRYGSEMEADLFPGKGGAAWQQGVALIYDLPTMRTRFEIAFAAQFATGEEDIPAIIAFFGTDLGQRILTLEVDARTSLMDEAVEDAAAAQVDEMMAEAAPRFGVLQQFADVNELIDMNVSGAMNSNLAFFMGMAEVGGFARDMSQQEMLMDVWSQEPDIRAQTESWIYPYLVLAYGALSEADMAKYLAFSQSPAGRKLNLALFGAFDQVFASISHDLGRAAASRMIGEDI</sequence>
<dbReference type="InterPro" id="IPR018637">
    <property type="entry name" value="DUF2059"/>
</dbReference>
<dbReference type="EMBL" id="CP039964">
    <property type="protein sequence ID" value="QCO55010.1"/>
    <property type="molecule type" value="Genomic_DNA"/>
</dbReference>
<reference evidence="3 4" key="1">
    <citation type="submission" date="2019-05" db="EMBL/GenBank/DDBJ databases">
        <title>Pseudorhodobacter turbinis sp. nov., isolated from the gut of the Korean turban shell.</title>
        <authorList>
            <person name="Jeong Y.-S."/>
            <person name="Kang W.-R."/>
            <person name="Bae J.-W."/>
        </authorList>
    </citation>
    <scope>NUCLEOTIDE SEQUENCE [LARGE SCALE GENOMIC DNA]</scope>
    <source>
        <strain evidence="3 4">S12M18</strain>
    </source>
</reference>
<proteinExistence type="predicted"/>
<dbReference type="Pfam" id="PF09832">
    <property type="entry name" value="DUF2059"/>
    <property type="match status" value="1"/>
</dbReference>
<dbReference type="RefSeq" id="WP_137192676.1">
    <property type="nucleotide sequence ID" value="NZ_CP039964.1"/>
</dbReference>
<feature type="chain" id="PRO_5020804244" evidence="1">
    <location>
        <begin position="28"/>
        <end position="290"/>
    </location>
</feature>
<evidence type="ECO:0000313" key="4">
    <source>
        <dbReference type="Proteomes" id="UP000298631"/>
    </source>
</evidence>
<dbReference type="PROSITE" id="PS51257">
    <property type="entry name" value="PROKAR_LIPOPROTEIN"/>
    <property type="match status" value="1"/>
</dbReference>
<name>A0A4P8EDH5_9RHOB</name>
<dbReference type="KEGG" id="pseb:EOK75_03935"/>
<dbReference type="OrthoDB" id="7841298at2"/>
<evidence type="ECO:0000256" key="1">
    <source>
        <dbReference type="SAM" id="SignalP"/>
    </source>
</evidence>
<organism evidence="3 4">
    <name type="scientific">Pseudorhodobacter turbinis</name>
    <dbReference type="NCBI Taxonomy" id="2500533"/>
    <lineage>
        <taxon>Bacteria</taxon>
        <taxon>Pseudomonadati</taxon>
        <taxon>Pseudomonadota</taxon>
        <taxon>Alphaproteobacteria</taxon>
        <taxon>Rhodobacterales</taxon>
        <taxon>Paracoccaceae</taxon>
        <taxon>Pseudorhodobacter</taxon>
    </lineage>
</organism>
<keyword evidence="1" id="KW-0732">Signal</keyword>
<dbReference type="Proteomes" id="UP000298631">
    <property type="component" value="Chromosome"/>
</dbReference>
<keyword evidence="4" id="KW-1185">Reference proteome</keyword>
<accession>A0A4P8EDH5</accession>